<feature type="region of interest" description="Disordered" evidence="1">
    <location>
        <begin position="43"/>
        <end position="62"/>
    </location>
</feature>
<proteinExistence type="predicted"/>
<dbReference type="EMBL" id="JAAIUW010000013">
    <property type="protein sequence ID" value="KAF7801804.1"/>
    <property type="molecule type" value="Genomic_DNA"/>
</dbReference>
<evidence type="ECO:0000313" key="3">
    <source>
        <dbReference type="Proteomes" id="UP000634136"/>
    </source>
</evidence>
<keyword evidence="3" id="KW-1185">Reference proteome</keyword>
<reference evidence="2" key="1">
    <citation type="submission" date="2020-09" db="EMBL/GenBank/DDBJ databases">
        <title>Genome-Enabled Discovery of Anthraquinone Biosynthesis in Senna tora.</title>
        <authorList>
            <person name="Kang S.-H."/>
            <person name="Pandey R.P."/>
            <person name="Lee C.-M."/>
            <person name="Sim J.-S."/>
            <person name="Jeong J.-T."/>
            <person name="Choi B.-S."/>
            <person name="Jung M."/>
            <person name="Ginzburg D."/>
            <person name="Zhao K."/>
            <person name="Won S.Y."/>
            <person name="Oh T.-J."/>
            <person name="Yu Y."/>
            <person name="Kim N.-H."/>
            <person name="Lee O.R."/>
            <person name="Lee T.-H."/>
            <person name="Bashyal P."/>
            <person name="Kim T.-S."/>
            <person name="Lee W.-H."/>
            <person name="Kawkins C."/>
            <person name="Kim C.-K."/>
            <person name="Kim J.S."/>
            <person name="Ahn B.O."/>
            <person name="Rhee S.Y."/>
            <person name="Sohng J.K."/>
        </authorList>
    </citation>
    <scope>NUCLEOTIDE SEQUENCE</scope>
    <source>
        <tissue evidence="2">Leaf</tissue>
    </source>
</reference>
<name>A0A834SEE7_9FABA</name>
<sequence length="62" mass="6776">MGENYSIRVQKYSPGVNKRSDNSHEITNTLGIGRMLNDPASQPILGFAGNSEVPTRPIPHVL</sequence>
<organism evidence="2 3">
    <name type="scientific">Senna tora</name>
    <dbReference type="NCBI Taxonomy" id="362788"/>
    <lineage>
        <taxon>Eukaryota</taxon>
        <taxon>Viridiplantae</taxon>
        <taxon>Streptophyta</taxon>
        <taxon>Embryophyta</taxon>
        <taxon>Tracheophyta</taxon>
        <taxon>Spermatophyta</taxon>
        <taxon>Magnoliopsida</taxon>
        <taxon>eudicotyledons</taxon>
        <taxon>Gunneridae</taxon>
        <taxon>Pentapetalae</taxon>
        <taxon>rosids</taxon>
        <taxon>fabids</taxon>
        <taxon>Fabales</taxon>
        <taxon>Fabaceae</taxon>
        <taxon>Caesalpinioideae</taxon>
        <taxon>Cassia clade</taxon>
        <taxon>Senna</taxon>
    </lineage>
</organism>
<dbReference type="Proteomes" id="UP000634136">
    <property type="component" value="Unassembled WGS sequence"/>
</dbReference>
<comment type="caution">
    <text evidence="2">The sequence shown here is derived from an EMBL/GenBank/DDBJ whole genome shotgun (WGS) entry which is preliminary data.</text>
</comment>
<gene>
    <name evidence="2" type="ORF">G2W53_040915</name>
</gene>
<evidence type="ECO:0000256" key="1">
    <source>
        <dbReference type="SAM" id="MobiDB-lite"/>
    </source>
</evidence>
<accession>A0A834SEE7</accession>
<evidence type="ECO:0000313" key="2">
    <source>
        <dbReference type="EMBL" id="KAF7801804.1"/>
    </source>
</evidence>
<protein>
    <submittedName>
        <fullName evidence="2">Uncharacterized protein</fullName>
    </submittedName>
</protein>
<dbReference type="AlphaFoldDB" id="A0A834SEE7"/>